<reference evidence="3" key="1">
    <citation type="journal article" date="2015" name="Nat. Genet.">
        <title>The genome and transcriptome of the zoonotic hookworm Ancylostoma ceylanicum identify infection-specific gene families.</title>
        <authorList>
            <person name="Schwarz E.M."/>
            <person name="Hu Y."/>
            <person name="Antoshechkin I."/>
            <person name="Miller M.M."/>
            <person name="Sternberg P.W."/>
            <person name="Aroian R.V."/>
        </authorList>
    </citation>
    <scope>NUCLEOTIDE SEQUENCE</scope>
    <source>
        <strain evidence="3">HY135</strain>
    </source>
</reference>
<dbReference type="EMBL" id="JARK01000410">
    <property type="protein sequence ID" value="EYC37269.1"/>
    <property type="molecule type" value="Genomic_DNA"/>
</dbReference>
<dbReference type="Proteomes" id="UP000024635">
    <property type="component" value="Unassembled WGS sequence"/>
</dbReference>
<dbReference type="AlphaFoldDB" id="A0A016WBQ2"/>
<protein>
    <recommendedName>
        <fullName evidence="4">IBR domain-containing protein</fullName>
    </recommendedName>
</protein>
<sequence>MSLCDPEEYLHDYHQLANKGPRVNAGRRKRCDCFPGKKDTDKVIVAKSIYDPQSTLSKRKQRCLHADRSDGFSTNVPYSINKQGRWKTANPATLLGNHPSCDFELCVINREVTTQGDDVTQMHVLNDDSVLAVGSAGRKKSIRHFIKQLNEKRGIDKEEVEPARILFSIVNPPRLTHLKTRELRYERVFRLDNKTRLTRKRKKWADSNTEPSMEMHPSIEDEADDNSDVFCEPTRNSNFTLGDFITSKKPSTSSPRVRRLRRSSEADSSFEIISSKPSKPAKMVDISEVTNAPHIFEIIDVKLSNLDDFDFKQEITLLLPGYCTARWFTPERVSISSNGSVEPMFVLFFEALQSLGILRIRLNMKAQQLPALDKEVLVNLLQTRKNFPSLFEDLIEFIFSLEPCAPPQAEHSRYNTCQDGFLSSANSERMTVPLITSSGTSPVDLLYAILPLPLMSLFLEKSYVYHCSLLYPQARLVRCPRCSTSLLVTEQNEFNCCRCSSCGCCWCYLCNWEPHWPMTCEEFKEWSEKWDTQYFFDKFNLDEGERVLRVQCRCGSIIDGLRVFPEFLEPKKLIKKRYAAICAEARMLRLNQEKRTRFEDCVNNLFEDSEQNRLLDIRQTVLFLVENCTACLYLHRSDDYRHSKRMVSSLFQQFLVFHEGILNKRSGYKFAVMGMEDRVSKVIDLFRGFVVQDGP</sequence>
<keyword evidence="3" id="KW-1185">Reference proteome</keyword>
<evidence type="ECO:0000313" key="3">
    <source>
        <dbReference type="Proteomes" id="UP000024635"/>
    </source>
</evidence>
<evidence type="ECO:0000313" key="2">
    <source>
        <dbReference type="EMBL" id="EYC37269.1"/>
    </source>
</evidence>
<evidence type="ECO:0000256" key="1">
    <source>
        <dbReference type="SAM" id="MobiDB-lite"/>
    </source>
</evidence>
<dbReference type="OrthoDB" id="5787359at2759"/>
<dbReference type="PANTHER" id="PTHR31063">
    <property type="entry name" value="PROTEIN CBG08668"/>
    <property type="match status" value="1"/>
</dbReference>
<dbReference type="PANTHER" id="PTHR31063:SF4">
    <property type="entry name" value="IBR DOMAIN-CONTAINING PROTEIN"/>
    <property type="match status" value="1"/>
</dbReference>
<comment type="caution">
    <text evidence="2">The sequence shown here is derived from an EMBL/GenBank/DDBJ whole genome shotgun (WGS) entry which is preliminary data.</text>
</comment>
<feature type="region of interest" description="Disordered" evidence="1">
    <location>
        <begin position="242"/>
        <end position="263"/>
    </location>
</feature>
<name>A0A016WBQ2_9BILA</name>
<proteinExistence type="predicted"/>
<gene>
    <name evidence="2" type="primary">Acey_s0810.g2459</name>
    <name evidence="2" type="ORF">Y032_0810g2459</name>
</gene>
<organism evidence="2 3">
    <name type="scientific">Ancylostoma ceylanicum</name>
    <dbReference type="NCBI Taxonomy" id="53326"/>
    <lineage>
        <taxon>Eukaryota</taxon>
        <taxon>Metazoa</taxon>
        <taxon>Ecdysozoa</taxon>
        <taxon>Nematoda</taxon>
        <taxon>Chromadorea</taxon>
        <taxon>Rhabditida</taxon>
        <taxon>Rhabditina</taxon>
        <taxon>Rhabditomorpha</taxon>
        <taxon>Strongyloidea</taxon>
        <taxon>Ancylostomatidae</taxon>
        <taxon>Ancylostomatinae</taxon>
        <taxon>Ancylostoma</taxon>
    </lineage>
</organism>
<accession>A0A016WBQ2</accession>
<evidence type="ECO:0008006" key="4">
    <source>
        <dbReference type="Google" id="ProtNLM"/>
    </source>
</evidence>
<feature type="region of interest" description="Disordered" evidence="1">
    <location>
        <begin position="200"/>
        <end position="227"/>
    </location>
</feature>